<feature type="compositionally biased region" description="Basic and acidic residues" evidence="4">
    <location>
        <begin position="147"/>
        <end position="158"/>
    </location>
</feature>
<dbReference type="NCBIfam" id="TIGR00621">
    <property type="entry name" value="ssb"/>
    <property type="match status" value="1"/>
</dbReference>
<feature type="region of interest" description="Disordered" evidence="4">
    <location>
        <begin position="116"/>
        <end position="158"/>
    </location>
</feature>
<evidence type="ECO:0000256" key="4">
    <source>
        <dbReference type="SAM" id="MobiDB-lite"/>
    </source>
</evidence>
<accession>A0ABP7B2L4</accession>
<evidence type="ECO:0000256" key="2">
    <source>
        <dbReference type="PIRNR" id="PIRNR002070"/>
    </source>
</evidence>
<dbReference type="PIRSF" id="PIRSF002070">
    <property type="entry name" value="SSB"/>
    <property type="match status" value="1"/>
</dbReference>
<name>A0ABP7B2L4_9MICO</name>
<comment type="caution">
    <text evidence="5">The sequence shown here is derived from an EMBL/GenBank/DDBJ whole genome shotgun (WGS) entry which is preliminary data.</text>
</comment>
<evidence type="ECO:0000313" key="5">
    <source>
        <dbReference type="EMBL" id="GAA3647146.1"/>
    </source>
</evidence>
<dbReference type="RefSeq" id="WP_221856753.1">
    <property type="nucleotide sequence ID" value="NZ_BAAAYV010000002.1"/>
</dbReference>
<dbReference type="PANTHER" id="PTHR10302:SF0">
    <property type="entry name" value="SINGLE-STRANDED DNA-BINDING PROTEIN, MITOCHONDRIAL"/>
    <property type="match status" value="1"/>
</dbReference>
<dbReference type="Gene3D" id="2.40.50.140">
    <property type="entry name" value="Nucleic acid-binding proteins"/>
    <property type="match status" value="1"/>
</dbReference>
<evidence type="ECO:0000256" key="3">
    <source>
        <dbReference type="RuleBase" id="RU000524"/>
    </source>
</evidence>
<keyword evidence="1 2" id="KW-0238">DNA-binding</keyword>
<dbReference type="InterPro" id="IPR012340">
    <property type="entry name" value="NA-bd_OB-fold"/>
</dbReference>
<dbReference type="EMBL" id="BAAAYV010000002">
    <property type="protein sequence ID" value="GAA3647146.1"/>
    <property type="molecule type" value="Genomic_DNA"/>
</dbReference>
<sequence>MSDIITITGNIATEPTRSALPNGVPVTRFRLASAQRRYDREAGAWVDGSTNWYSVSAYRALADNAGASLNKGERVVVTGRLRLRAWESDGRKGMEAEIDADALGHDLRFGTTSFRRSGQRATVGETAADGWAVPGEQPGDDEPAPEPSERTEQAETPF</sequence>
<dbReference type="InterPro" id="IPR000424">
    <property type="entry name" value="Primosome_PriB/ssb"/>
</dbReference>
<dbReference type="PANTHER" id="PTHR10302">
    <property type="entry name" value="SINGLE-STRANDED DNA-BINDING PROTEIN"/>
    <property type="match status" value="1"/>
</dbReference>
<dbReference type="Pfam" id="PF00436">
    <property type="entry name" value="SSB"/>
    <property type="match status" value="1"/>
</dbReference>
<dbReference type="SUPFAM" id="SSF50249">
    <property type="entry name" value="Nucleic acid-binding proteins"/>
    <property type="match status" value="1"/>
</dbReference>
<gene>
    <name evidence="5" type="ORF">GCM10022202_03160</name>
</gene>
<keyword evidence="6" id="KW-1185">Reference proteome</keyword>
<dbReference type="Proteomes" id="UP001410795">
    <property type="component" value="Unassembled WGS sequence"/>
</dbReference>
<organism evidence="5 6">
    <name type="scientific">Microbacterium marinilacus</name>
    <dbReference type="NCBI Taxonomy" id="415209"/>
    <lineage>
        <taxon>Bacteria</taxon>
        <taxon>Bacillati</taxon>
        <taxon>Actinomycetota</taxon>
        <taxon>Actinomycetes</taxon>
        <taxon>Micrococcales</taxon>
        <taxon>Microbacteriaceae</taxon>
        <taxon>Microbacterium</taxon>
    </lineage>
</organism>
<evidence type="ECO:0000256" key="1">
    <source>
        <dbReference type="ARBA" id="ARBA00023125"/>
    </source>
</evidence>
<dbReference type="PROSITE" id="PS50935">
    <property type="entry name" value="SSB"/>
    <property type="match status" value="1"/>
</dbReference>
<reference evidence="6" key="1">
    <citation type="journal article" date="2019" name="Int. J. Syst. Evol. Microbiol.">
        <title>The Global Catalogue of Microorganisms (GCM) 10K type strain sequencing project: providing services to taxonomists for standard genome sequencing and annotation.</title>
        <authorList>
            <consortium name="The Broad Institute Genomics Platform"/>
            <consortium name="The Broad Institute Genome Sequencing Center for Infectious Disease"/>
            <person name="Wu L."/>
            <person name="Ma J."/>
        </authorList>
    </citation>
    <scope>NUCLEOTIDE SEQUENCE [LARGE SCALE GENOMIC DNA]</scope>
    <source>
        <strain evidence="6">JCM 16546</strain>
    </source>
</reference>
<evidence type="ECO:0000313" key="6">
    <source>
        <dbReference type="Proteomes" id="UP001410795"/>
    </source>
</evidence>
<dbReference type="InterPro" id="IPR011344">
    <property type="entry name" value="ssDNA-bd"/>
</dbReference>
<protein>
    <recommendedName>
        <fullName evidence="2 3">Single-stranded DNA-binding protein</fullName>
    </recommendedName>
</protein>
<dbReference type="GO" id="GO:0003677">
    <property type="term" value="F:DNA binding"/>
    <property type="evidence" value="ECO:0007669"/>
    <property type="project" value="UniProtKB-KW"/>
</dbReference>
<proteinExistence type="predicted"/>
<dbReference type="CDD" id="cd04496">
    <property type="entry name" value="SSB_OBF"/>
    <property type="match status" value="1"/>
</dbReference>